<sequence>AFQNGRKSGCLLVSYDSGKLEAYDTYDFLSPSKIYSVERAKQFQQLQICHPLWNDQSDDIDFLLIGIKEGKPFAMPNND</sequence>
<proteinExistence type="predicted"/>
<evidence type="ECO:0000313" key="1">
    <source>
        <dbReference type="EMBL" id="GMT35471.1"/>
    </source>
</evidence>
<feature type="non-terminal residue" evidence="1">
    <location>
        <position position="1"/>
    </location>
</feature>
<gene>
    <name evidence="1" type="ORF">PFISCL1PPCAC_26768</name>
</gene>
<evidence type="ECO:0000313" key="2">
    <source>
        <dbReference type="Proteomes" id="UP001432322"/>
    </source>
</evidence>
<reference evidence="1" key="1">
    <citation type="submission" date="2023-10" db="EMBL/GenBank/DDBJ databases">
        <title>Genome assembly of Pristionchus species.</title>
        <authorList>
            <person name="Yoshida K."/>
            <person name="Sommer R.J."/>
        </authorList>
    </citation>
    <scope>NUCLEOTIDE SEQUENCE</scope>
    <source>
        <strain evidence="1">RS5133</strain>
    </source>
</reference>
<comment type="caution">
    <text evidence="1">The sequence shown here is derived from an EMBL/GenBank/DDBJ whole genome shotgun (WGS) entry which is preliminary data.</text>
</comment>
<name>A0AAV5WTW3_9BILA</name>
<feature type="non-terminal residue" evidence="1">
    <location>
        <position position="79"/>
    </location>
</feature>
<organism evidence="1 2">
    <name type="scientific">Pristionchus fissidentatus</name>
    <dbReference type="NCBI Taxonomy" id="1538716"/>
    <lineage>
        <taxon>Eukaryota</taxon>
        <taxon>Metazoa</taxon>
        <taxon>Ecdysozoa</taxon>
        <taxon>Nematoda</taxon>
        <taxon>Chromadorea</taxon>
        <taxon>Rhabditida</taxon>
        <taxon>Rhabditina</taxon>
        <taxon>Diplogasteromorpha</taxon>
        <taxon>Diplogasteroidea</taxon>
        <taxon>Neodiplogasteridae</taxon>
        <taxon>Pristionchus</taxon>
    </lineage>
</organism>
<protein>
    <submittedName>
        <fullName evidence="1">Uncharacterized protein</fullName>
    </submittedName>
</protein>
<keyword evidence="2" id="KW-1185">Reference proteome</keyword>
<accession>A0AAV5WTW3</accession>
<dbReference type="EMBL" id="BTSY01000007">
    <property type="protein sequence ID" value="GMT35471.1"/>
    <property type="molecule type" value="Genomic_DNA"/>
</dbReference>
<dbReference type="Proteomes" id="UP001432322">
    <property type="component" value="Unassembled WGS sequence"/>
</dbReference>
<dbReference type="AlphaFoldDB" id="A0AAV5WTW3"/>